<keyword evidence="1" id="KW-0812">Transmembrane</keyword>
<keyword evidence="1" id="KW-0472">Membrane</keyword>
<protein>
    <submittedName>
        <fullName evidence="3">Uncharacterized conserved protein YafD, endonuclease/exonuclease/phosphatase (EEP) superfamily</fullName>
    </submittedName>
</protein>
<dbReference type="Proteomes" id="UP000199372">
    <property type="component" value="Unassembled WGS sequence"/>
</dbReference>
<keyword evidence="3" id="KW-0378">Hydrolase</keyword>
<keyword evidence="3" id="KW-0255">Endonuclease</keyword>
<feature type="domain" description="Endonuclease/exonuclease/phosphatase" evidence="2">
    <location>
        <begin position="106"/>
        <end position="311"/>
    </location>
</feature>
<dbReference type="InterPro" id="IPR005135">
    <property type="entry name" value="Endo/exonuclease/phosphatase"/>
</dbReference>
<accession>A0A1H8GMC4</accession>
<keyword evidence="1" id="KW-1133">Transmembrane helix</keyword>
<dbReference type="EMBL" id="FOCM01000004">
    <property type="protein sequence ID" value="SEN44448.1"/>
    <property type="molecule type" value="Genomic_DNA"/>
</dbReference>
<keyword evidence="3" id="KW-0269">Exonuclease</keyword>
<name>A0A1H8GMC4_9RHOB</name>
<dbReference type="GO" id="GO:0004527">
    <property type="term" value="F:exonuclease activity"/>
    <property type="evidence" value="ECO:0007669"/>
    <property type="project" value="UniProtKB-KW"/>
</dbReference>
<dbReference type="SUPFAM" id="SSF56219">
    <property type="entry name" value="DNase I-like"/>
    <property type="match status" value="1"/>
</dbReference>
<evidence type="ECO:0000259" key="2">
    <source>
        <dbReference type="Pfam" id="PF03372"/>
    </source>
</evidence>
<proteinExistence type="predicted"/>
<feature type="transmembrane region" description="Helical" evidence="1">
    <location>
        <begin position="6"/>
        <end position="26"/>
    </location>
</feature>
<gene>
    <name evidence="3" type="ORF">SAMN04488011_104116</name>
</gene>
<dbReference type="AlphaFoldDB" id="A0A1H8GMC4"/>
<feature type="transmembrane region" description="Helical" evidence="1">
    <location>
        <begin position="38"/>
        <end position="57"/>
    </location>
</feature>
<dbReference type="GO" id="GO:0004519">
    <property type="term" value="F:endonuclease activity"/>
    <property type="evidence" value="ECO:0007669"/>
    <property type="project" value="UniProtKB-KW"/>
</dbReference>
<evidence type="ECO:0000256" key="1">
    <source>
        <dbReference type="SAM" id="Phobius"/>
    </source>
</evidence>
<dbReference type="Pfam" id="PF03372">
    <property type="entry name" value="Exo_endo_phos"/>
    <property type="match status" value="1"/>
</dbReference>
<dbReference type="Gene3D" id="3.60.10.10">
    <property type="entry name" value="Endonuclease/exonuclease/phosphatase"/>
    <property type="match status" value="1"/>
</dbReference>
<evidence type="ECO:0000313" key="4">
    <source>
        <dbReference type="Proteomes" id="UP000199372"/>
    </source>
</evidence>
<organism evidence="3 4">
    <name type="scientific">Palleronia pelagia</name>
    <dbReference type="NCBI Taxonomy" id="387096"/>
    <lineage>
        <taxon>Bacteria</taxon>
        <taxon>Pseudomonadati</taxon>
        <taxon>Pseudomonadota</taxon>
        <taxon>Alphaproteobacteria</taxon>
        <taxon>Rhodobacterales</taxon>
        <taxon>Roseobacteraceae</taxon>
        <taxon>Palleronia</taxon>
    </lineage>
</organism>
<evidence type="ECO:0000313" key="3">
    <source>
        <dbReference type="EMBL" id="SEN44448.1"/>
    </source>
</evidence>
<keyword evidence="3" id="KW-0540">Nuclease</keyword>
<sequence>MLNTVMVTVIILGAALVVIGTLLPLVPSHAWWVRGWDFPRVQLLILGVAILVIGLLTSFPGKLVLLGLVLAACVYQAVRILPYTPLYPKEMELVDVAPSGSQLVLLSANVEMPNDRYDAVNDLIDTVDADIVFLMETDQTWYDSLEPKLSAYPTVVTELRDNYYGAIFATRLKVNEARFVYLSHDDTPTLFAELETQDGHTFRFVGLHPRPPVPGNTTRDRDAEIIYSARFARKTGLPLIAVGDFNDAAWSDTSRRFKRVGGYVDPRVGRGLIASFDAQSRLVRVPIDQFYATPDIAVASFARGPNIGSDHFPLIARIDLDEDKARAANNPPAPLNPDEIEELDRIAAEYRADLKDPNLPKPGFPDEN</sequence>
<dbReference type="OrthoDB" id="9796594at2"/>
<feature type="transmembrane region" description="Helical" evidence="1">
    <location>
        <begin position="63"/>
        <end position="81"/>
    </location>
</feature>
<dbReference type="RefSeq" id="WP_091845359.1">
    <property type="nucleotide sequence ID" value="NZ_FOCM01000004.1"/>
</dbReference>
<reference evidence="4" key="1">
    <citation type="submission" date="2016-10" db="EMBL/GenBank/DDBJ databases">
        <authorList>
            <person name="Varghese N."/>
            <person name="Submissions S."/>
        </authorList>
    </citation>
    <scope>NUCLEOTIDE SEQUENCE [LARGE SCALE GENOMIC DNA]</scope>
    <source>
        <strain evidence="4">DSM 26893</strain>
    </source>
</reference>
<keyword evidence="4" id="KW-1185">Reference proteome</keyword>
<dbReference type="InterPro" id="IPR036691">
    <property type="entry name" value="Endo/exonu/phosph_ase_sf"/>
</dbReference>